<accession>A0A428VYU2</accession>
<dbReference type="RefSeq" id="WP_020641995.1">
    <property type="nucleotide sequence ID" value="NZ_QHHU01000094.1"/>
</dbReference>
<feature type="compositionally biased region" description="Basic and acidic residues" evidence="1">
    <location>
        <begin position="70"/>
        <end position="94"/>
    </location>
</feature>
<proteinExistence type="predicted"/>
<keyword evidence="3" id="KW-1185">Reference proteome</keyword>
<sequence>MREYDGHHPAPAAGGPAPEVAPAPMGLTVGEAILEAAELNSGVPDQRATDGAAARSGPAEGGPAPGAEPVCRDDHGRAAAERTGLAEEVVRSHG</sequence>
<comment type="caution">
    <text evidence="2">The sequence shown here is derived from an EMBL/GenBank/DDBJ whole genome shotgun (WGS) entry which is preliminary data.</text>
</comment>
<dbReference type="EMBL" id="QHHU01000094">
    <property type="protein sequence ID" value="RSM35976.1"/>
    <property type="molecule type" value="Genomic_DNA"/>
</dbReference>
<evidence type="ECO:0000313" key="3">
    <source>
        <dbReference type="Proteomes" id="UP000286716"/>
    </source>
</evidence>
<dbReference type="AlphaFoldDB" id="A0A428VYU2"/>
<organism evidence="2 3">
    <name type="scientific">Amycolatopsis balhimycina DSM 5908</name>
    <dbReference type="NCBI Taxonomy" id="1081091"/>
    <lineage>
        <taxon>Bacteria</taxon>
        <taxon>Bacillati</taxon>
        <taxon>Actinomycetota</taxon>
        <taxon>Actinomycetes</taxon>
        <taxon>Pseudonocardiales</taxon>
        <taxon>Pseudonocardiaceae</taxon>
        <taxon>Amycolatopsis</taxon>
    </lineage>
</organism>
<protein>
    <submittedName>
        <fullName evidence="2">Uncharacterized protein</fullName>
    </submittedName>
</protein>
<name>A0A428VYU2_AMYBA</name>
<gene>
    <name evidence="2" type="ORF">DMA12_42040</name>
</gene>
<feature type="region of interest" description="Disordered" evidence="1">
    <location>
        <begin position="1"/>
        <end position="26"/>
    </location>
</feature>
<dbReference type="Proteomes" id="UP000286716">
    <property type="component" value="Unassembled WGS sequence"/>
</dbReference>
<feature type="region of interest" description="Disordered" evidence="1">
    <location>
        <begin position="39"/>
        <end position="94"/>
    </location>
</feature>
<evidence type="ECO:0000256" key="1">
    <source>
        <dbReference type="SAM" id="MobiDB-lite"/>
    </source>
</evidence>
<evidence type="ECO:0000313" key="2">
    <source>
        <dbReference type="EMBL" id="RSM35976.1"/>
    </source>
</evidence>
<feature type="compositionally biased region" description="Low complexity" evidence="1">
    <location>
        <begin position="9"/>
        <end position="24"/>
    </location>
</feature>
<reference evidence="2 3" key="1">
    <citation type="submission" date="2018-05" db="EMBL/GenBank/DDBJ databases">
        <title>Evolution of GPA BGCs.</title>
        <authorList>
            <person name="Waglechner N."/>
            <person name="Wright G.D."/>
        </authorList>
    </citation>
    <scope>NUCLEOTIDE SEQUENCE [LARGE SCALE GENOMIC DNA]</scope>
    <source>
        <strain evidence="2 3">DSM 5908</strain>
    </source>
</reference>